<sequence>MNRRHVLQSAGVVSLGALAGCLDGVREHFTGSISTNAPIEIYSAAERSYNIALEGIDPESGRQTYDQSFTVNPNERVIPQTAARNGQLFRVTRFGHDDLSGQPGADLVEQGIVERDTQQIDIHITDDDLTLTISRSETETNSSADGEERTDGDSASVE</sequence>
<organism evidence="2 3">
    <name type="scientific">Natronosalvus hydrolyticus</name>
    <dbReference type="NCBI Taxonomy" id="2979988"/>
    <lineage>
        <taxon>Archaea</taxon>
        <taxon>Methanobacteriati</taxon>
        <taxon>Methanobacteriota</taxon>
        <taxon>Stenosarchaea group</taxon>
        <taxon>Halobacteria</taxon>
        <taxon>Halobacteriales</taxon>
        <taxon>Natrialbaceae</taxon>
        <taxon>Natronosalvus</taxon>
    </lineage>
</organism>
<proteinExistence type="predicted"/>
<accession>A0AAP2ZBL5</accession>
<dbReference type="AlphaFoldDB" id="A0AAP2ZBL5"/>
<evidence type="ECO:0000256" key="1">
    <source>
        <dbReference type="SAM" id="MobiDB-lite"/>
    </source>
</evidence>
<reference evidence="2 3" key="1">
    <citation type="submission" date="2022-09" db="EMBL/GenBank/DDBJ databases">
        <title>Enrichment on poylsaccharides allowed isolation of novel metabolic and taxonomic groups of Haloarchaea.</title>
        <authorList>
            <person name="Sorokin D.Y."/>
            <person name="Elcheninov A.G."/>
            <person name="Khizhniak T.V."/>
            <person name="Kolganova T.V."/>
            <person name="Kublanov I.V."/>
        </authorList>
    </citation>
    <scope>NUCLEOTIDE SEQUENCE [LARGE SCALE GENOMIC DNA]</scope>
    <source>
        <strain evidence="2 3">AArc-curdl1</strain>
    </source>
</reference>
<dbReference type="RefSeq" id="WP_342810078.1">
    <property type="nucleotide sequence ID" value="NZ_JAOPJZ010000022.1"/>
</dbReference>
<name>A0AAP2ZBL5_9EURY</name>
<dbReference type="EMBL" id="JAOPJZ010000022">
    <property type="protein sequence ID" value="MCU4753770.1"/>
    <property type="molecule type" value="Genomic_DNA"/>
</dbReference>
<comment type="caution">
    <text evidence="2">The sequence shown here is derived from an EMBL/GenBank/DDBJ whole genome shotgun (WGS) entry which is preliminary data.</text>
</comment>
<dbReference type="PROSITE" id="PS51257">
    <property type="entry name" value="PROKAR_LIPOPROTEIN"/>
    <property type="match status" value="1"/>
</dbReference>
<evidence type="ECO:0000313" key="2">
    <source>
        <dbReference type="EMBL" id="MCU4753770.1"/>
    </source>
</evidence>
<keyword evidence="3" id="KW-1185">Reference proteome</keyword>
<dbReference type="Proteomes" id="UP001321047">
    <property type="component" value="Unassembled WGS sequence"/>
</dbReference>
<protein>
    <submittedName>
        <fullName evidence="2">Uncharacterized protein</fullName>
    </submittedName>
</protein>
<feature type="region of interest" description="Disordered" evidence="1">
    <location>
        <begin position="132"/>
        <end position="158"/>
    </location>
</feature>
<gene>
    <name evidence="2" type="ORF">OB919_17575</name>
</gene>
<evidence type="ECO:0000313" key="3">
    <source>
        <dbReference type="Proteomes" id="UP001321047"/>
    </source>
</evidence>